<name>A0A6L2L5E7_TANCI</name>
<evidence type="ECO:0000313" key="1">
    <source>
        <dbReference type="EMBL" id="GEU55384.1"/>
    </source>
</evidence>
<protein>
    <recommendedName>
        <fullName evidence="2">Reverse transcriptase domain-containing protein</fullName>
    </recommendedName>
</protein>
<reference evidence="1" key="1">
    <citation type="journal article" date="2019" name="Sci. Rep.">
        <title>Draft genome of Tanacetum cinerariifolium, the natural source of mosquito coil.</title>
        <authorList>
            <person name="Yamashiro T."/>
            <person name="Shiraishi A."/>
            <person name="Satake H."/>
            <person name="Nakayama K."/>
        </authorList>
    </citation>
    <scope>NUCLEOTIDE SEQUENCE</scope>
</reference>
<sequence length="248" mass="27746">MTSITSLCEMACQFVQQKLEEKQFEEERAAEAKNWKLPVCYDDDDDEERSDSLDDNIISGLLPFSAITPDEPVLSTEEPDNSLSMGDEHLDTISAMESDEFIKSSVEDLIPIPSESEGIPDHRCDVPFMTILRLLPFPKINLRISSRGIEASNDNPTPFYDPIISGTPPNLTPSGESDFFLEVDAFLAVEDEPTSSQFPKSYLDPEGDMLLFEAFLNDDHSFDFNTKSSSTSLNSLLEETNNFDHSLP</sequence>
<dbReference type="AlphaFoldDB" id="A0A6L2L5E7"/>
<comment type="caution">
    <text evidence="1">The sequence shown here is derived from an EMBL/GenBank/DDBJ whole genome shotgun (WGS) entry which is preliminary data.</text>
</comment>
<gene>
    <name evidence="1" type="ORF">Tci_027362</name>
</gene>
<organism evidence="1">
    <name type="scientific">Tanacetum cinerariifolium</name>
    <name type="common">Dalmatian daisy</name>
    <name type="synonym">Chrysanthemum cinerariifolium</name>
    <dbReference type="NCBI Taxonomy" id="118510"/>
    <lineage>
        <taxon>Eukaryota</taxon>
        <taxon>Viridiplantae</taxon>
        <taxon>Streptophyta</taxon>
        <taxon>Embryophyta</taxon>
        <taxon>Tracheophyta</taxon>
        <taxon>Spermatophyta</taxon>
        <taxon>Magnoliopsida</taxon>
        <taxon>eudicotyledons</taxon>
        <taxon>Gunneridae</taxon>
        <taxon>Pentapetalae</taxon>
        <taxon>asterids</taxon>
        <taxon>campanulids</taxon>
        <taxon>Asterales</taxon>
        <taxon>Asteraceae</taxon>
        <taxon>Asteroideae</taxon>
        <taxon>Anthemideae</taxon>
        <taxon>Anthemidinae</taxon>
        <taxon>Tanacetum</taxon>
    </lineage>
</organism>
<feature type="non-terminal residue" evidence="1">
    <location>
        <position position="248"/>
    </location>
</feature>
<accession>A0A6L2L5E7</accession>
<dbReference type="EMBL" id="BKCJ010003486">
    <property type="protein sequence ID" value="GEU55384.1"/>
    <property type="molecule type" value="Genomic_DNA"/>
</dbReference>
<proteinExistence type="predicted"/>
<evidence type="ECO:0008006" key="2">
    <source>
        <dbReference type="Google" id="ProtNLM"/>
    </source>
</evidence>